<evidence type="ECO:0000313" key="2">
    <source>
        <dbReference type="EMBL" id="QBZ38066.1"/>
    </source>
</evidence>
<keyword evidence="2" id="KW-0496">Mitochondrion</keyword>
<evidence type="ECO:0000256" key="1">
    <source>
        <dbReference type="SAM" id="Phobius"/>
    </source>
</evidence>
<organism evidence="2">
    <name type="scientific">Bambusiphaga citricolorata</name>
    <dbReference type="NCBI Taxonomy" id="2566014"/>
    <lineage>
        <taxon>Eukaryota</taxon>
        <taxon>Metazoa</taxon>
        <taxon>Ecdysozoa</taxon>
        <taxon>Arthropoda</taxon>
        <taxon>Hexapoda</taxon>
        <taxon>Insecta</taxon>
        <taxon>Pterygota</taxon>
        <taxon>Neoptera</taxon>
        <taxon>Paraneoptera</taxon>
        <taxon>Hemiptera</taxon>
        <taxon>Auchenorrhyncha</taxon>
        <taxon>Fulgoroidea</taxon>
        <taxon>Delphacidae</taxon>
        <taxon>Delphacinae</taxon>
        <taxon>Bambusiphaga</taxon>
    </lineage>
</organism>
<keyword evidence="1" id="KW-0472">Membrane</keyword>
<geneLocation type="mitochondrion" evidence="2"/>
<protein>
    <submittedName>
        <fullName evidence="2">NADH dehydrogenase subunit 6</fullName>
    </submittedName>
</protein>
<keyword evidence="1" id="KW-0812">Transmembrane</keyword>
<sequence>MKNLILMMLMNSMTTLITNHPISLGTILMLQSIMTSINMIMLTKNSWYSMILFITFSSGMMIMFMYMSSISSNKKFKPSIRLTIIYVTMTILTLTISKDWNFVMNFKLNELILMIQENEEKQSIVKNISFNKFYLTMMLTLTILLVLISISNLINSFEGPLKLTYDLH</sequence>
<feature type="transmembrane region" description="Helical" evidence="1">
    <location>
        <begin position="21"/>
        <end position="41"/>
    </location>
</feature>
<accession>A0A7S4YZL2</accession>
<proteinExistence type="predicted"/>
<name>A0A7S4YZL2_9HEMI</name>
<reference evidence="2" key="1">
    <citation type="submission" date="2018-05" db="EMBL/GenBank/DDBJ databases">
        <authorList>
            <person name="Huang Y."/>
            <person name="Qin D."/>
        </authorList>
    </citation>
    <scope>NUCLEOTIDE SEQUENCE</scope>
</reference>
<gene>
    <name evidence="2" type="primary">ND6</name>
</gene>
<feature type="transmembrane region" description="Helical" evidence="1">
    <location>
        <begin position="47"/>
        <end position="67"/>
    </location>
</feature>
<dbReference type="AlphaFoldDB" id="A0A7S4YZL2"/>
<feature type="transmembrane region" description="Helical" evidence="1">
    <location>
        <begin position="133"/>
        <end position="154"/>
    </location>
</feature>
<reference evidence="2" key="2">
    <citation type="journal article" date="2020" name="Genomics">
        <title>Contribution to the mitogenome diversity in Delphacinae: Phylogenetic and ecological implications.</title>
        <authorList>
            <person name="Huang Y.-X."/>
            <person name="Ren F.-J."/>
            <person name="Bartlett C.R."/>
            <person name="Wei Y.-S."/>
            <person name="Qin D.-Z."/>
        </authorList>
    </citation>
    <scope>NUCLEOTIDE SEQUENCE</scope>
</reference>
<dbReference type="EMBL" id="MH293452">
    <property type="protein sequence ID" value="QBZ38066.1"/>
    <property type="molecule type" value="Genomic_DNA"/>
</dbReference>
<feature type="transmembrane region" description="Helical" evidence="1">
    <location>
        <begin position="79"/>
        <end position="97"/>
    </location>
</feature>
<keyword evidence="1" id="KW-1133">Transmembrane helix</keyword>